<comment type="caution">
    <text evidence="1">The sequence shown here is derived from an EMBL/GenBank/DDBJ whole genome shotgun (WGS) entry which is preliminary data.</text>
</comment>
<accession>A0A0F9UMN2</accession>
<gene>
    <name evidence="1" type="ORF">LCGC14_0511170</name>
</gene>
<evidence type="ECO:0000313" key="1">
    <source>
        <dbReference type="EMBL" id="KKN62501.1"/>
    </source>
</evidence>
<dbReference type="EMBL" id="LAZR01000622">
    <property type="protein sequence ID" value="KKN62501.1"/>
    <property type="molecule type" value="Genomic_DNA"/>
</dbReference>
<organism evidence="1">
    <name type="scientific">marine sediment metagenome</name>
    <dbReference type="NCBI Taxonomy" id="412755"/>
    <lineage>
        <taxon>unclassified sequences</taxon>
        <taxon>metagenomes</taxon>
        <taxon>ecological metagenomes</taxon>
    </lineage>
</organism>
<dbReference type="AlphaFoldDB" id="A0A0F9UMN2"/>
<proteinExistence type="predicted"/>
<name>A0A0F9UMN2_9ZZZZ</name>
<sequence length="150" mass="16254">MISPTSLSVRPYKKADRATVLALVGNKGVIDTPTNKILVLDDGAGCVVWSEVSPFGSDLPGLGGWSLSDIARLDLRDKLLLAVCDAAMAAGHKRGHSIVTSQKVLDRMKAIFIIDKVTPVGRNVKTGKPGYWEIEFDLAENRAILLERLK</sequence>
<protein>
    <submittedName>
        <fullName evidence="1">Uncharacterized protein</fullName>
    </submittedName>
</protein>
<reference evidence="1" key="1">
    <citation type="journal article" date="2015" name="Nature">
        <title>Complex archaea that bridge the gap between prokaryotes and eukaryotes.</title>
        <authorList>
            <person name="Spang A."/>
            <person name="Saw J.H."/>
            <person name="Jorgensen S.L."/>
            <person name="Zaremba-Niedzwiedzka K."/>
            <person name="Martijn J."/>
            <person name="Lind A.E."/>
            <person name="van Eijk R."/>
            <person name="Schleper C."/>
            <person name="Guy L."/>
            <person name="Ettema T.J."/>
        </authorList>
    </citation>
    <scope>NUCLEOTIDE SEQUENCE</scope>
</reference>